<dbReference type="AlphaFoldDB" id="R0LVL1"/>
<sequence>MDFGLGTPLSGRDVAVQDLRCLAFYAHVLQDEVFCSLCLEKEGSLNMTGKSMKIPQLSSTLVSYSISGSPALWPRSPSPKMLWGTVCPRDHIQKTVILHQVCPFPPYGAVPTGSEAFKHSLMTYSSGYTLEHVIHTSHKHTSLCETQLKHYVSNAMSKEKGSESGDSFQGDLMPQCWMAKGSSEQHP</sequence>
<proteinExistence type="predicted"/>
<keyword evidence="2" id="KW-1185">Reference proteome</keyword>
<accession>R0LVL1</accession>
<reference evidence="2" key="1">
    <citation type="journal article" date="2013" name="Nat. Genet.">
        <title>The duck genome and transcriptome provide insight into an avian influenza virus reservoir species.</title>
        <authorList>
            <person name="Huang Y."/>
            <person name="Li Y."/>
            <person name="Burt D.W."/>
            <person name="Chen H."/>
            <person name="Zhang Y."/>
            <person name="Qian W."/>
            <person name="Kim H."/>
            <person name="Gan S."/>
            <person name="Zhao Y."/>
            <person name="Li J."/>
            <person name="Yi K."/>
            <person name="Feng H."/>
            <person name="Zhu P."/>
            <person name="Li B."/>
            <person name="Liu Q."/>
            <person name="Fairley S."/>
            <person name="Magor K.E."/>
            <person name="Du Z."/>
            <person name="Hu X."/>
            <person name="Goodman L."/>
            <person name="Tafer H."/>
            <person name="Vignal A."/>
            <person name="Lee T."/>
            <person name="Kim K.W."/>
            <person name="Sheng Z."/>
            <person name="An Y."/>
            <person name="Searle S."/>
            <person name="Herrero J."/>
            <person name="Groenen M.A."/>
            <person name="Crooijmans R.P."/>
            <person name="Faraut T."/>
            <person name="Cai Q."/>
            <person name="Webster R.G."/>
            <person name="Aldridge J.R."/>
            <person name="Warren W.C."/>
            <person name="Bartschat S."/>
            <person name="Kehr S."/>
            <person name="Marz M."/>
            <person name="Stadler P.F."/>
            <person name="Smith J."/>
            <person name="Kraus R.H."/>
            <person name="Zhao Y."/>
            <person name="Ren L."/>
            <person name="Fei J."/>
            <person name="Morisson M."/>
            <person name="Kaiser P."/>
            <person name="Griffin D.K."/>
            <person name="Rao M."/>
            <person name="Pitel F."/>
            <person name="Wang J."/>
            <person name="Li N."/>
        </authorList>
    </citation>
    <scope>NUCLEOTIDE SEQUENCE [LARGE SCALE GENOMIC DNA]</scope>
</reference>
<gene>
    <name evidence="1" type="ORF">Anapl_06799</name>
</gene>
<evidence type="ECO:0000313" key="2">
    <source>
        <dbReference type="Proteomes" id="UP000296049"/>
    </source>
</evidence>
<organism evidence="1 2">
    <name type="scientific">Anas platyrhynchos</name>
    <name type="common">Mallard</name>
    <name type="synonym">Anas boschas</name>
    <dbReference type="NCBI Taxonomy" id="8839"/>
    <lineage>
        <taxon>Eukaryota</taxon>
        <taxon>Metazoa</taxon>
        <taxon>Chordata</taxon>
        <taxon>Craniata</taxon>
        <taxon>Vertebrata</taxon>
        <taxon>Euteleostomi</taxon>
        <taxon>Archelosauria</taxon>
        <taxon>Archosauria</taxon>
        <taxon>Dinosauria</taxon>
        <taxon>Saurischia</taxon>
        <taxon>Theropoda</taxon>
        <taxon>Coelurosauria</taxon>
        <taxon>Aves</taxon>
        <taxon>Neognathae</taxon>
        <taxon>Galloanserae</taxon>
        <taxon>Anseriformes</taxon>
        <taxon>Anatidae</taxon>
        <taxon>Anatinae</taxon>
        <taxon>Anas</taxon>
    </lineage>
</organism>
<dbReference type="EMBL" id="KB742660">
    <property type="protein sequence ID" value="EOB05805.1"/>
    <property type="molecule type" value="Genomic_DNA"/>
</dbReference>
<protein>
    <submittedName>
        <fullName evidence="1">Uncharacterized protein</fullName>
    </submittedName>
</protein>
<evidence type="ECO:0000313" key="1">
    <source>
        <dbReference type="EMBL" id="EOB05805.1"/>
    </source>
</evidence>
<name>R0LVL1_ANAPL</name>
<dbReference type="Proteomes" id="UP000296049">
    <property type="component" value="Unassembled WGS sequence"/>
</dbReference>